<protein>
    <recommendedName>
        <fullName evidence="2">histone acetyltransferase</fullName>
        <ecNumber evidence="2">2.3.1.48</ecNumber>
    </recommendedName>
</protein>
<dbReference type="InterPro" id="IPR013178">
    <property type="entry name" value="Histone_AcTrfase_Rtt109/CBP"/>
</dbReference>
<evidence type="ECO:0000256" key="8">
    <source>
        <dbReference type="ARBA" id="ARBA00023015"/>
    </source>
</evidence>
<feature type="domain" description="KIX" evidence="14">
    <location>
        <begin position="114"/>
        <end position="174"/>
    </location>
</feature>
<dbReference type="Gene3D" id="1.20.1020.10">
    <property type="entry name" value="TAZ domain"/>
    <property type="match status" value="1"/>
</dbReference>
<evidence type="ECO:0000256" key="6">
    <source>
        <dbReference type="ARBA" id="ARBA00022833"/>
    </source>
</evidence>
<evidence type="ECO:0000256" key="10">
    <source>
        <dbReference type="ARBA" id="ARBA00023242"/>
    </source>
</evidence>
<keyword evidence="3" id="KW-0808">Transferase</keyword>
<dbReference type="InterPro" id="IPR003101">
    <property type="entry name" value="KIX_dom"/>
</dbReference>
<organism evidence="15">
    <name type="scientific">Amphimedon queenslandica</name>
    <name type="common">Sponge</name>
    <dbReference type="NCBI Taxonomy" id="400682"/>
    <lineage>
        <taxon>Eukaryota</taxon>
        <taxon>Metazoa</taxon>
        <taxon>Porifera</taxon>
        <taxon>Demospongiae</taxon>
        <taxon>Heteroscleromorpha</taxon>
        <taxon>Haplosclerida</taxon>
        <taxon>Niphatidae</taxon>
        <taxon>Amphimedon</taxon>
    </lineage>
</organism>
<dbReference type="GO" id="GO:0005634">
    <property type="term" value="C:nucleus"/>
    <property type="evidence" value="ECO:0007669"/>
    <property type="project" value="UniProtKB-SubCell"/>
</dbReference>
<dbReference type="PANTHER" id="PTHR13808:SF1">
    <property type="entry name" value="HISTONE ACETYLTRANSFERASE"/>
    <property type="match status" value="1"/>
</dbReference>
<evidence type="ECO:0000256" key="3">
    <source>
        <dbReference type="ARBA" id="ARBA00022679"/>
    </source>
</evidence>
<dbReference type="PROSITE" id="PS50952">
    <property type="entry name" value="KIX"/>
    <property type="match status" value="1"/>
</dbReference>
<sequence length="174" mass="20463">MDQETKRKLIQQQLVLLLHAHRCQQREREQQAHSGFRPCALPHCRTMKNVLNHMTECQAGRDCQFPHCASSRQIIYHWKNCNQQECPVCLPLKKKTTTLDQLKEKFQINPIPPNHVRAWHAEVSLDLRNRLIKKIVETIYPVPNPNSMHDSRVKSLFQFAVKVENMMFENASSR</sequence>
<evidence type="ECO:0000256" key="11">
    <source>
        <dbReference type="ARBA" id="ARBA00048017"/>
    </source>
</evidence>
<dbReference type="GO" id="GO:0003713">
    <property type="term" value="F:transcription coactivator activity"/>
    <property type="evidence" value="ECO:0007669"/>
    <property type="project" value="TreeGrafter"/>
</dbReference>
<evidence type="ECO:0000256" key="2">
    <source>
        <dbReference type="ARBA" id="ARBA00013184"/>
    </source>
</evidence>
<name>A0A1X7SM87_AMPQE</name>
<dbReference type="SUPFAM" id="SSF57933">
    <property type="entry name" value="TAZ domain"/>
    <property type="match status" value="1"/>
</dbReference>
<dbReference type="InParanoid" id="A0A1X7SM87"/>
<feature type="domain" description="TAZ-type" evidence="13">
    <location>
        <begin position="3"/>
        <end position="92"/>
    </location>
</feature>
<dbReference type="Pfam" id="PF02172">
    <property type="entry name" value="KIX"/>
    <property type="match status" value="1"/>
</dbReference>
<evidence type="ECO:0000259" key="13">
    <source>
        <dbReference type="PROSITE" id="PS50134"/>
    </source>
</evidence>
<accession>A0A1X7SM87</accession>
<dbReference type="GO" id="GO:0005667">
    <property type="term" value="C:transcription regulator complex"/>
    <property type="evidence" value="ECO:0007669"/>
    <property type="project" value="TreeGrafter"/>
</dbReference>
<dbReference type="GO" id="GO:0045944">
    <property type="term" value="P:positive regulation of transcription by RNA polymerase II"/>
    <property type="evidence" value="ECO:0007669"/>
    <property type="project" value="TreeGrafter"/>
</dbReference>
<keyword evidence="10" id="KW-0539">Nucleus</keyword>
<keyword evidence="6 12" id="KW-0862">Zinc</keyword>
<keyword evidence="8" id="KW-0805">Transcription regulation</keyword>
<dbReference type="Pfam" id="PF02135">
    <property type="entry name" value="zf-TAZ"/>
    <property type="match status" value="1"/>
</dbReference>
<keyword evidence="5 12" id="KW-0863">Zinc-finger</keyword>
<dbReference type="InterPro" id="IPR000197">
    <property type="entry name" value="Znf_TAZ"/>
</dbReference>
<dbReference type="GO" id="GO:0008270">
    <property type="term" value="F:zinc ion binding"/>
    <property type="evidence" value="ECO:0007669"/>
    <property type="project" value="UniProtKB-KW"/>
</dbReference>
<dbReference type="GO" id="GO:0031490">
    <property type="term" value="F:chromatin DNA binding"/>
    <property type="evidence" value="ECO:0007669"/>
    <property type="project" value="TreeGrafter"/>
</dbReference>
<evidence type="ECO:0000256" key="1">
    <source>
        <dbReference type="ARBA" id="ARBA00004123"/>
    </source>
</evidence>
<dbReference type="EC" id="2.3.1.48" evidence="2"/>
<evidence type="ECO:0000259" key="14">
    <source>
        <dbReference type="PROSITE" id="PS50952"/>
    </source>
</evidence>
<comment type="catalytic activity">
    <reaction evidence="11">
        <text>L-lysyl-[protein] + acetyl-CoA = N(6)-acetyl-L-lysyl-[protein] + CoA + H(+)</text>
        <dbReference type="Rhea" id="RHEA:45948"/>
        <dbReference type="Rhea" id="RHEA-COMP:9752"/>
        <dbReference type="Rhea" id="RHEA-COMP:10731"/>
        <dbReference type="ChEBI" id="CHEBI:15378"/>
        <dbReference type="ChEBI" id="CHEBI:29969"/>
        <dbReference type="ChEBI" id="CHEBI:57287"/>
        <dbReference type="ChEBI" id="CHEBI:57288"/>
        <dbReference type="ChEBI" id="CHEBI:61930"/>
        <dbReference type="EC" id="2.3.1.48"/>
    </reaction>
</comment>
<dbReference type="AlphaFoldDB" id="A0A1X7SM87"/>
<dbReference type="SMART" id="SM00551">
    <property type="entry name" value="ZnF_TAZ"/>
    <property type="match status" value="1"/>
</dbReference>
<dbReference type="eggNOG" id="KOG1778">
    <property type="taxonomic scope" value="Eukaryota"/>
</dbReference>
<evidence type="ECO:0000313" key="15">
    <source>
        <dbReference type="EnsemblMetazoa" id="Aqu2.1.03160_001"/>
    </source>
</evidence>
<dbReference type="EnsemblMetazoa" id="Aqu2.1.03160_001">
    <property type="protein sequence ID" value="Aqu2.1.03160_001"/>
    <property type="gene ID" value="Aqu2.1.03160"/>
</dbReference>
<evidence type="ECO:0000256" key="5">
    <source>
        <dbReference type="ARBA" id="ARBA00022771"/>
    </source>
</evidence>
<dbReference type="PROSITE" id="PS50134">
    <property type="entry name" value="ZF_TAZ"/>
    <property type="match status" value="1"/>
</dbReference>
<comment type="subcellular location">
    <subcellularLocation>
        <location evidence="1">Nucleus</location>
    </subcellularLocation>
</comment>
<dbReference type="InterPro" id="IPR036529">
    <property type="entry name" value="KIX_dom_sf"/>
</dbReference>
<dbReference type="PANTHER" id="PTHR13808">
    <property type="entry name" value="CBP/P300-RELATED"/>
    <property type="match status" value="1"/>
</dbReference>
<dbReference type="Gene3D" id="1.10.246.20">
    <property type="entry name" value="Coactivator CBP, KIX domain"/>
    <property type="match status" value="1"/>
</dbReference>
<evidence type="ECO:0000256" key="12">
    <source>
        <dbReference type="PROSITE-ProRule" id="PRU00203"/>
    </source>
</evidence>
<dbReference type="GO" id="GO:0004402">
    <property type="term" value="F:histone acetyltransferase activity"/>
    <property type="evidence" value="ECO:0007669"/>
    <property type="project" value="InterPro"/>
</dbReference>
<proteinExistence type="predicted"/>
<keyword evidence="7" id="KW-0156">Chromatin regulator</keyword>
<dbReference type="OrthoDB" id="899at2759"/>
<evidence type="ECO:0000256" key="4">
    <source>
        <dbReference type="ARBA" id="ARBA00022723"/>
    </source>
</evidence>
<keyword evidence="9" id="KW-0804">Transcription</keyword>
<dbReference type="GO" id="GO:0000123">
    <property type="term" value="C:histone acetyltransferase complex"/>
    <property type="evidence" value="ECO:0007669"/>
    <property type="project" value="TreeGrafter"/>
</dbReference>
<evidence type="ECO:0000256" key="7">
    <source>
        <dbReference type="ARBA" id="ARBA00022853"/>
    </source>
</evidence>
<keyword evidence="4 12" id="KW-0479">Metal-binding</keyword>
<dbReference type="InterPro" id="IPR035898">
    <property type="entry name" value="TAZ_dom_sf"/>
</dbReference>
<evidence type="ECO:0000256" key="9">
    <source>
        <dbReference type="ARBA" id="ARBA00023163"/>
    </source>
</evidence>
<dbReference type="STRING" id="400682.A0A1X7SM87"/>
<reference evidence="15" key="1">
    <citation type="submission" date="2017-05" db="UniProtKB">
        <authorList>
            <consortium name="EnsemblMetazoa"/>
        </authorList>
    </citation>
    <scope>IDENTIFICATION</scope>
</reference>
<feature type="zinc finger region" description="TAZ-type" evidence="12">
    <location>
        <begin position="3"/>
        <end position="92"/>
    </location>
</feature>
<dbReference type="SUPFAM" id="SSF47040">
    <property type="entry name" value="Kix domain of CBP (creb binding protein)"/>
    <property type="match status" value="1"/>
</dbReference>